<organism evidence="3 4">
    <name type="scientific">Cryptosporangium minutisporangium</name>
    <dbReference type="NCBI Taxonomy" id="113569"/>
    <lineage>
        <taxon>Bacteria</taxon>
        <taxon>Bacillati</taxon>
        <taxon>Actinomycetota</taxon>
        <taxon>Actinomycetes</taxon>
        <taxon>Cryptosporangiales</taxon>
        <taxon>Cryptosporangiaceae</taxon>
        <taxon>Cryptosporangium</taxon>
    </lineage>
</organism>
<evidence type="ECO:0000256" key="1">
    <source>
        <dbReference type="SAM" id="MobiDB-lite"/>
    </source>
</evidence>
<evidence type="ECO:0000313" key="4">
    <source>
        <dbReference type="Proteomes" id="UP001501676"/>
    </source>
</evidence>
<dbReference type="Pfam" id="PF07683">
    <property type="entry name" value="CobW_C"/>
    <property type="match status" value="1"/>
</dbReference>
<dbReference type="InterPro" id="IPR011629">
    <property type="entry name" value="CobW-like_C"/>
</dbReference>
<proteinExistence type="predicted"/>
<sequence length="409" mass="44264">MTHSPPDHRPAVTVLSGFSPTATSAVAHRLLSEDPNLLLVVHTLDDLADGRVRRLVRTAAGVVEDVTVELVHGCVSCTLREDVLPTLVRLARTHPQSDQLLALPRAVEPEAVASACAHTLLDGRPVTDAVRFDSYVTVVDVDTVLDGLDTTDDLRDRGLHAAPDDHRAVADVVARQIEYADTLVSWARPESDPLERVRVATLLRRLAPWAVQLDADAPDVPAALRRTGRHDPQKPGTLGRGQEGYPIGEHDPTPDWGVTAMLFEARRPFHPQRLHDALEELAGRTLRARGQLWIASQPDTALGFEAAGGGIGLGSLGYWLAALPPREWDDASPSRRLTADATWDPYYGDRRTQLAFVGLDSAPDALTTILAECLLTDDELADGWDAWSALPDPFAGCFALPEPTTGTAP</sequence>
<evidence type="ECO:0000313" key="3">
    <source>
        <dbReference type="EMBL" id="GAA3384063.1"/>
    </source>
</evidence>
<dbReference type="SUPFAM" id="SSF90002">
    <property type="entry name" value="Hypothetical protein YjiA, C-terminal domain"/>
    <property type="match status" value="1"/>
</dbReference>
<reference evidence="4" key="1">
    <citation type="journal article" date="2019" name="Int. J. Syst. Evol. Microbiol.">
        <title>The Global Catalogue of Microorganisms (GCM) 10K type strain sequencing project: providing services to taxonomists for standard genome sequencing and annotation.</title>
        <authorList>
            <consortium name="The Broad Institute Genomics Platform"/>
            <consortium name="The Broad Institute Genome Sequencing Center for Infectious Disease"/>
            <person name="Wu L."/>
            <person name="Ma J."/>
        </authorList>
    </citation>
    <scope>NUCLEOTIDE SEQUENCE [LARGE SCALE GENOMIC DNA]</scope>
    <source>
        <strain evidence="4">JCM 9458</strain>
    </source>
</reference>
<keyword evidence="4" id="KW-1185">Reference proteome</keyword>
<dbReference type="Pfam" id="PF02492">
    <property type="entry name" value="cobW"/>
    <property type="match status" value="1"/>
</dbReference>
<name>A0ABP6SU10_9ACTN</name>
<accession>A0ABP6SU10</accession>
<dbReference type="InterPro" id="IPR003495">
    <property type="entry name" value="CobW/HypB/UreG_nucleotide-bd"/>
</dbReference>
<dbReference type="RefSeq" id="WP_345726988.1">
    <property type="nucleotide sequence ID" value="NZ_BAAAYN010000006.1"/>
</dbReference>
<dbReference type="PANTHER" id="PTHR43603:SF1">
    <property type="entry name" value="ZINC-REGULATED GTPASE METALLOPROTEIN ACTIVATOR 1"/>
    <property type="match status" value="1"/>
</dbReference>
<feature type="domain" description="CobW C-terminal" evidence="2">
    <location>
        <begin position="258"/>
        <end position="374"/>
    </location>
</feature>
<dbReference type="PANTHER" id="PTHR43603">
    <property type="entry name" value="COBW DOMAIN-CONTAINING PROTEIN DDB_G0274527"/>
    <property type="match status" value="1"/>
</dbReference>
<gene>
    <name evidence="3" type="ORF">GCM10020369_12350</name>
</gene>
<evidence type="ECO:0000259" key="2">
    <source>
        <dbReference type="SMART" id="SM00833"/>
    </source>
</evidence>
<dbReference type="InterPro" id="IPR051927">
    <property type="entry name" value="Zn_Chap_cDPG_Synth"/>
</dbReference>
<dbReference type="InterPro" id="IPR027417">
    <property type="entry name" value="P-loop_NTPase"/>
</dbReference>
<feature type="region of interest" description="Disordered" evidence="1">
    <location>
        <begin position="225"/>
        <end position="249"/>
    </location>
</feature>
<dbReference type="Proteomes" id="UP001501676">
    <property type="component" value="Unassembled WGS sequence"/>
</dbReference>
<comment type="caution">
    <text evidence="3">The sequence shown here is derived from an EMBL/GenBank/DDBJ whole genome shotgun (WGS) entry which is preliminary data.</text>
</comment>
<dbReference type="EMBL" id="BAAAYN010000006">
    <property type="protein sequence ID" value="GAA3384063.1"/>
    <property type="molecule type" value="Genomic_DNA"/>
</dbReference>
<dbReference type="Gene3D" id="3.40.50.300">
    <property type="entry name" value="P-loop containing nucleotide triphosphate hydrolases"/>
    <property type="match status" value="1"/>
</dbReference>
<protein>
    <submittedName>
        <fullName evidence="3">GTP-binding protein</fullName>
    </submittedName>
</protein>
<dbReference type="SMART" id="SM00833">
    <property type="entry name" value="CobW_C"/>
    <property type="match status" value="1"/>
</dbReference>